<feature type="region of interest" description="Disordered" evidence="1">
    <location>
        <begin position="50"/>
        <end position="91"/>
    </location>
</feature>
<keyword evidence="3" id="KW-1185">Reference proteome</keyword>
<gene>
    <name evidence="2" type="ORF">CRG98_037335</name>
</gene>
<proteinExistence type="predicted"/>
<evidence type="ECO:0000256" key="1">
    <source>
        <dbReference type="SAM" id="MobiDB-lite"/>
    </source>
</evidence>
<feature type="compositionally biased region" description="Basic and acidic residues" evidence="1">
    <location>
        <begin position="64"/>
        <end position="78"/>
    </location>
</feature>
<accession>A0A2I0IE47</accession>
<reference evidence="2 3" key="1">
    <citation type="submission" date="2017-11" db="EMBL/GenBank/DDBJ databases">
        <title>De-novo sequencing of pomegranate (Punica granatum L.) genome.</title>
        <authorList>
            <person name="Akparov Z."/>
            <person name="Amiraslanov A."/>
            <person name="Hajiyeva S."/>
            <person name="Abbasov M."/>
            <person name="Kaur K."/>
            <person name="Hamwieh A."/>
            <person name="Solovyev V."/>
            <person name="Salamov A."/>
            <person name="Braich B."/>
            <person name="Kosarev P."/>
            <person name="Mahmoud A."/>
            <person name="Hajiyev E."/>
            <person name="Babayeva S."/>
            <person name="Izzatullayeva V."/>
            <person name="Mammadov A."/>
            <person name="Mammadov A."/>
            <person name="Sharifova S."/>
            <person name="Ojaghi J."/>
            <person name="Eynullazada K."/>
            <person name="Bayramov B."/>
            <person name="Abdulazimova A."/>
            <person name="Shahmuradov I."/>
        </authorList>
    </citation>
    <scope>NUCLEOTIDE SEQUENCE [LARGE SCALE GENOMIC DNA]</scope>
    <source>
        <strain evidence="3">cv. AG2017</strain>
        <tissue evidence="2">Leaf</tissue>
    </source>
</reference>
<organism evidence="2 3">
    <name type="scientific">Punica granatum</name>
    <name type="common">Pomegranate</name>
    <dbReference type="NCBI Taxonomy" id="22663"/>
    <lineage>
        <taxon>Eukaryota</taxon>
        <taxon>Viridiplantae</taxon>
        <taxon>Streptophyta</taxon>
        <taxon>Embryophyta</taxon>
        <taxon>Tracheophyta</taxon>
        <taxon>Spermatophyta</taxon>
        <taxon>Magnoliopsida</taxon>
        <taxon>eudicotyledons</taxon>
        <taxon>Gunneridae</taxon>
        <taxon>Pentapetalae</taxon>
        <taxon>rosids</taxon>
        <taxon>malvids</taxon>
        <taxon>Myrtales</taxon>
        <taxon>Lythraceae</taxon>
        <taxon>Punica</taxon>
    </lineage>
</organism>
<feature type="region of interest" description="Disordered" evidence="1">
    <location>
        <begin position="1"/>
        <end position="21"/>
    </location>
</feature>
<evidence type="ECO:0000313" key="2">
    <source>
        <dbReference type="EMBL" id="PKI42284.1"/>
    </source>
</evidence>
<dbReference type="AlphaFoldDB" id="A0A2I0IE47"/>
<dbReference type="EMBL" id="PGOL01003213">
    <property type="protein sequence ID" value="PKI42284.1"/>
    <property type="molecule type" value="Genomic_DNA"/>
</dbReference>
<dbReference type="Proteomes" id="UP000233551">
    <property type="component" value="Unassembled WGS sequence"/>
</dbReference>
<name>A0A2I0IE47_PUNGR</name>
<sequence>MTSPKTHGISMNPMKKVTDPHSIRLIETPSSREAKPAGVICGAGGRLLDEEGAASDAGGAMRDSSPEKETGVGADRMRLSTTVDSSYRALD</sequence>
<evidence type="ECO:0000313" key="3">
    <source>
        <dbReference type="Proteomes" id="UP000233551"/>
    </source>
</evidence>
<comment type="caution">
    <text evidence="2">The sequence shown here is derived from an EMBL/GenBank/DDBJ whole genome shotgun (WGS) entry which is preliminary data.</text>
</comment>
<protein>
    <submittedName>
        <fullName evidence="2">Uncharacterized protein</fullName>
    </submittedName>
</protein>